<reference evidence="2" key="1">
    <citation type="submission" date="2018-06" db="EMBL/GenBank/DDBJ databases">
        <authorList>
            <person name="Zhirakovskaya E."/>
        </authorList>
    </citation>
    <scope>NUCLEOTIDE SEQUENCE</scope>
</reference>
<dbReference type="AlphaFoldDB" id="A0A3B0T9C6"/>
<proteinExistence type="predicted"/>
<protein>
    <submittedName>
        <fullName evidence="2">Uncharacterized protein</fullName>
    </submittedName>
</protein>
<organism evidence="2">
    <name type="scientific">hydrothermal vent metagenome</name>
    <dbReference type="NCBI Taxonomy" id="652676"/>
    <lineage>
        <taxon>unclassified sequences</taxon>
        <taxon>metagenomes</taxon>
        <taxon>ecological metagenomes</taxon>
    </lineage>
</organism>
<sequence length="339" mass="37251">MHEALGCVQHFEGKPLIKNIRTLGFLAIGAFTLSAVYALIAKDNAAERSFDDDDKQSSHHTINGDSGEFVLTDDDYKIKAEWRGDYSLDDLGAALAELDDELEIEIKQDGVKERVKFERRDGAIGATYYRDGDKLPEGEEADQAAAALFLKFLRISGLKADERVSALLKTGDAASVLKEINALERDRAKRRYAVALIEQRDLSPTEIDALSQAFEQIKSDQDLRIAIAAVLENETLTAAQAAQLLTIAAKQIESDHDLRLVLSASADFFSKNSDFDDAWMDAYAGLQSSYDQRLALETIASAAKDDPALLAAYRKAAQAISDDTGRERALEAIGEETER</sequence>
<feature type="transmembrane region" description="Helical" evidence="1">
    <location>
        <begin position="20"/>
        <end position="40"/>
    </location>
</feature>
<accession>A0A3B0T9C6</accession>
<keyword evidence="1" id="KW-0812">Transmembrane</keyword>
<evidence type="ECO:0000313" key="2">
    <source>
        <dbReference type="EMBL" id="VAW03596.1"/>
    </source>
</evidence>
<evidence type="ECO:0000256" key="1">
    <source>
        <dbReference type="SAM" id="Phobius"/>
    </source>
</evidence>
<name>A0A3B0T9C6_9ZZZZ</name>
<gene>
    <name evidence="2" type="ORF">MNBD_ALPHA05-2093</name>
</gene>
<keyword evidence="1" id="KW-0472">Membrane</keyword>
<dbReference type="EMBL" id="UOEH01000401">
    <property type="protein sequence ID" value="VAW03596.1"/>
    <property type="molecule type" value="Genomic_DNA"/>
</dbReference>
<keyword evidence="1" id="KW-1133">Transmembrane helix</keyword>